<comment type="subcellular location">
    <subcellularLocation>
        <location evidence="1">Secreted</location>
    </subcellularLocation>
</comment>
<reference evidence="3" key="1">
    <citation type="submission" date="2021-01" db="EMBL/GenBank/DDBJ databases">
        <title>Rhizobium sp. strain KVB221 16S ribosomal RNA gene Genome sequencing and assembly.</title>
        <authorList>
            <person name="Kang M."/>
        </authorList>
    </citation>
    <scope>NUCLEOTIDE SEQUENCE</scope>
    <source>
        <strain evidence="3">KVB221</strain>
    </source>
</reference>
<dbReference type="SUPFAM" id="SSF51120">
    <property type="entry name" value="beta-Roll"/>
    <property type="match status" value="1"/>
</dbReference>
<dbReference type="PROSITE" id="PS00330">
    <property type="entry name" value="HEMOLYSIN_CALCIUM"/>
    <property type="match status" value="3"/>
</dbReference>
<dbReference type="EMBL" id="JAEQNC010000005">
    <property type="protein sequence ID" value="MBL0372389.1"/>
    <property type="molecule type" value="Genomic_DNA"/>
</dbReference>
<name>A0A936YL24_9HYPH</name>
<dbReference type="PRINTS" id="PR00313">
    <property type="entry name" value="CABNDNGRPT"/>
</dbReference>
<protein>
    <submittedName>
        <fullName evidence="3">Calcium-binding protein</fullName>
    </submittedName>
</protein>
<dbReference type="Gene3D" id="2.150.10.10">
    <property type="entry name" value="Serralysin-like metalloprotease, C-terminal"/>
    <property type="match status" value="2"/>
</dbReference>
<dbReference type="RefSeq" id="WP_201657029.1">
    <property type="nucleotide sequence ID" value="NZ_JAEQNC010000005.1"/>
</dbReference>
<dbReference type="PANTHER" id="PTHR38340:SF1">
    <property type="entry name" value="S-LAYER PROTEIN"/>
    <property type="match status" value="1"/>
</dbReference>
<dbReference type="GO" id="GO:0005576">
    <property type="term" value="C:extracellular region"/>
    <property type="evidence" value="ECO:0007669"/>
    <property type="project" value="UniProtKB-SubCell"/>
</dbReference>
<evidence type="ECO:0000313" key="4">
    <source>
        <dbReference type="Proteomes" id="UP000633219"/>
    </source>
</evidence>
<keyword evidence="2" id="KW-0964">Secreted</keyword>
<dbReference type="InterPro" id="IPR018511">
    <property type="entry name" value="Hemolysin-typ_Ca-bd_CS"/>
</dbReference>
<gene>
    <name evidence="3" type="ORF">JJB09_10150</name>
</gene>
<sequence length="622" mass="65262">MPTPTFTGSSYQIGPAIGGQNAAAVTALDDGRYVAIYRSSSLAEGSLAFVIYNADGTISKTETIANPNDEGIIDHGNLNIAALKGGGFAIVWSTRAGAGENVYHRVYGADGNALGEPVHTNADVPPEALAKRPDIAGDGQGGFYVVWDDNGYDNDPGPGVTRTYVPRIQHFGADGQPLDLPTRLGDDWGADSNAAIAINRDGTRINVVWDDNLSGTGSNDTDGIKGYEFGGLGDYRADEGTYHEFHGTPDVAYSTGNNFMTVWSEFVSSGAYEIRGSINDGPEFKVNTSAHQHWTTMPQVVGLKSGNFLVVWYDGGFDGNDDVLGQLFSATGEKIGDEFQISDQTSTDISRVEASEMLDGRVVVTWDSAGNGYKLLSRMVDVRQGAENWVGTDKDEYYVGTALADTLDGGGGNDTLHGIGGADSLIGGSGNDTVAYSYATGGLTVSLTNSALNTGDAMGDTFNSIENLAGSTFADRLAGNGGANWLYGLAGNDTIESNAGKDVLLGGGGTDKLYGGASADSFVFATGDTATSKKAADTIYDFSNAQGDLIDLSDIDARSATTSDDKFSFIGSKAFSEKAGQLRVVNERSDTWVMGDTNGDGKADFMIHLDDAVTFRASSFDL</sequence>
<dbReference type="GO" id="GO:0005509">
    <property type="term" value="F:calcium ion binding"/>
    <property type="evidence" value="ECO:0007669"/>
    <property type="project" value="InterPro"/>
</dbReference>
<keyword evidence="4" id="KW-1185">Reference proteome</keyword>
<comment type="caution">
    <text evidence="3">The sequence shown here is derived from an EMBL/GenBank/DDBJ whole genome shotgun (WGS) entry which is preliminary data.</text>
</comment>
<evidence type="ECO:0000256" key="2">
    <source>
        <dbReference type="ARBA" id="ARBA00022525"/>
    </source>
</evidence>
<accession>A0A936YL24</accession>
<dbReference type="PANTHER" id="PTHR38340">
    <property type="entry name" value="S-LAYER PROTEIN"/>
    <property type="match status" value="1"/>
</dbReference>
<dbReference type="AlphaFoldDB" id="A0A936YL24"/>
<dbReference type="InterPro" id="IPR001343">
    <property type="entry name" value="Hemolysn_Ca-bd"/>
</dbReference>
<dbReference type="Proteomes" id="UP000633219">
    <property type="component" value="Unassembled WGS sequence"/>
</dbReference>
<dbReference type="InterPro" id="IPR011049">
    <property type="entry name" value="Serralysin-like_metalloprot_C"/>
</dbReference>
<dbReference type="InterPro" id="IPR050557">
    <property type="entry name" value="RTX_toxin/Mannuronan_C5-epim"/>
</dbReference>
<evidence type="ECO:0000256" key="1">
    <source>
        <dbReference type="ARBA" id="ARBA00004613"/>
    </source>
</evidence>
<dbReference type="Pfam" id="PF00353">
    <property type="entry name" value="HemolysinCabind"/>
    <property type="match status" value="2"/>
</dbReference>
<evidence type="ECO:0000313" key="3">
    <source>
        <dbReference type="EMBL" id="MBL0372389.1"/>
    </source>
</evidence>
<organism evidence="3 4">
    <name type="scientific">Rhizobium setariae</name>
    <dbReference type="NCBI Taxonomy" id="2801340"/>
    <lineage>
        <taxon>Bacteria</taxon>
        <taxon>Pseudomonadati</taxon>
        <taxon>Pseudomonadota</taxon>
        <taxon>Alphaproteobacteria</taxon>
        <taxon>Hyphomicrobiales</taxon>
        <taxon>Rhizobiaceae</taxon>
        <taxon>Rhizobium/Agrobacterium group</taxon>
        <taxon>Rhizobium</taxon>
    </lineage>
</organism>
<proteinExistence type="predicted"/>